<evidence type="ECO:0000259" key="1">
    <source>
        <dbReference type="SMART" id="SM00530"/>
    </source>
</evidence>
<dbReference type="Pfam" id="PF13560">
    <property type="entry name" value="HTH_31"/>
    <property type="match status" value="1"/>
</dbReference>
<accession>A0A6M8UK03</accession>
<dbReference type="InterPro" id="IPR041413">
    <property type="entry name" value="MLTR_LBD"/>
</dbReference>
<dbReference type="PANTHER" id="PTHR35010:SF2">
    <property type="entry name" value="BLL4672 PROTEIN"/>
    <property type="match status" value="1"/>
</dbReference>
<dbReference type="AlphaFoldDB" id="A0A6M8UK03"/>
<dbReference type="InterPro" id="IPR001387">
    <property type="entry name" value="Cro/C1-type_HTH"/>
</dbReference>
<organism evidence="2 3">
    <name type="scientific">Paramixta manurensis</name>
    <dbReference type="NCBI Taxonomy" id="2740817"/>
    <lineage>
        <taxon>Bacteria</taxon>
        <taxon>Pseudomonadati</taxon>
        <taxon>Pseudomonadota</taxon>
        <taxon>Gammaproteobacteria</taxon>
        <taxon>Enterobacterales</taxon>
        <taxon>Erwiniaceae</taxon>
        <taxon>Paramixta</taxon>
    </lineage>
</organism>
<dbReference type="SUPFAM" id="SSF47413">
    <property type="entry name" value="lambda repressor-like DNA-binding domains"/>
    <property type="match status" value="1"/>
</dbReference>
<dbReference type="PANTHER" id="PTHR35010">
    <property type="entry name" value="BLL4672 PROTEIN-RELATED"/>
    <property type="match status" value="1"/>
</dbReference>
<keyword evidence="3" id="KW-1185">Reference proteome</keyword>
<evidence type="ECO:0000313" key="3">
    <source>
        <dbReference type="Proteomes" id="UP000505325"/>
    </source>
</evidence>
<evidence type="ECO:0000313" key="2">
    <source>
        <dbReference type="EMBL" id="QKJ87192.1"/>
    </source>
</evidence>
<dbReference type="SMART" id="SM00530">
    <property type="entry name" value="HTH_XRE"/>
    <property type="match status" value="1"/>
</dbReference>
<feature type="domain" description="HTH cro/C1-type" evidence="1">
    <location>
        <begin position="21"/>
        <end position="93"/>
    </location>
</feature>
<reference evidence="2 3" key="1">
    <citation type="submission" date="2020-06" db="EMBL/GenBank/DDBJ databases">
        <title>Genome sequence of Paramixta manurensis strain PD-1.</title>
        <authorList>
            <person name="Lee C.W."/>
            <person name="Kim J."/>
        </authorList>
    </citation>
    <scope>NUCLEOTIDE SEQUENCE [LARGE SCALE GENOMIC DNA]</scope>
    <source>
        <strain evidence="2 3">PD-1</strain>
    </source>
</reference>
<dbReference type="KEGG" id="pmak:PMPD1_2247"/>
<gene>
    <name evidence="2" type="ORF">PMPD1_2247</name>
</gene>
<dbReference type="Proteomes" id="UP000505325">
    <property type="component" value="Chromosome"/>
</dbReference>
<dbReference type="Gene3D" id="1.10.260.40">
    <property type="entry name" value="lambda repressor-like DNA-binding domains"/>
    <property type="match status" value="1"/>
</dbReference>
<dbReference type="InterPro" id="IPR010982">
    <property type="entry name" value="Lambda_DNA-bd_dom_sf"/>
</dbReference>
<dbReference type="Gene3D" id="3.30.450.180">
    <property type="match status" value="1"/>
</dbReference>
<dbReference type="Pfam" id="PF17765">
    <property type="entry name" value="MLTR_LBD"/>
    <property type="match status" value="1"/>
</dbReference>
<dbReference type="CDD" id="cd00093">
    <property type="entry name" value="HTH_XRE"/>
    <property type="match status" value="1"/>
</dbReference>
<protein>
    <submittedName>
        <fullName evidence="2">Transcriptional regulator</fullName>
    </submittedName>
</protein>
<sequence length="286" mass="33033">MSTHNDFPAAENPNRRLLGAFLRSRRESLDPNRLGLPRMRNRRTPGLRREEVAQLADVGVTWYTWLEQGRDINASTKTLIAIANALQCNEAETQHLFRLAGQPHPATRAAKVCAKISAQTQALLDAIRPYPAMVQSPRFDIYGYNEAWCRLMRIDLDTLPQEERNCIWLGFNHPAWRSAMADRDEVLPHMVGMFRAQMGEHLGEPEWEDLLARLMNSSEEFCRLWERYELRSIENRVKYFTHPQVGQMALRQNNWWSAPRNGDRMLVYIPDDEHSAAALALLTATH</sequence>
<name>A0A6M8UK03_9GAMM</name>
<dbReference type="EMBL" id="CP054212">
    <property type="protein sequence ID" value="QKJ87192.1"/>
    <property type="molecule type" value="Genomic_DNA"/>
</dbReference>
<dbReference type="GO" id="GO:0003677">
    <property type="term" value="F:DNA binding"/>
    <property type="evidence" value="ECO:0007669"/>
    <property type="project" value="InterPro"/>
</dbReference>
<proteinExistence type="predicted"/>
<dbReference type="RefSeq" id="WP_173634151.1">
    <property type="nucleotide sequence ID" value="NZ_CP054212.1"/>
</dbReference>